<dbReference type="Proteomes" id="UP000663671">
    <property type="component" value="Chromosome 1"/>
</dbReference>
<organism evidence="2 3">
    <name type="scientific">Ajellomyces capsulatus</name>
    <name type="common">Darling's disease fungus</name>
    <name type="synonym">Histoplasma capsulatum</name>
    <dbReference type="NCBI Taxonomy" id="5037"/>
    <lineage>
        <taxon>Eukaryota</taxon>
        <taxon>Fungi</taxon>
        <taxon>Dikarya</taxon>
        <taxon>Ascomycota</taxon>
        <taxon>Pezizomycotina</taxon>
        <taxon>Eurotiomycetes</taxon>
        <taxon>Eurotiomycetidae</taxon>
        <taxon>Onygenales</taxon>
        <taxon>Ajellomycetaceae</taxon>
        <taxon>Histoplasma</taxon>
    </lineage>
</organism>
<dbReference type="VEuPathDB" id="FungiDB:I7I51_01202"/>
<dbReference type="AlphaFoldDB" id="A0A8A1MC34"/>
<evidence type="ECO:0000313" key="3">
    <source>
        <dbReference type="Proteomes" id="UP000663671"/>
    </source>
</evidence>
<dbReference type="EMBL" id="CP069114">
    <property type="protein sequence ID" value="QSS64138.1"/>
    <property type="molecule type" value="Genomic_DNA"/>
</dbReference>
<proteinExistence type="predicted"/>
<reference evidence="2" key="1">
    <citation type="submission" date="2021-01" db="EMBL/GenBank/DDBJ databases">
        <title>Chromosome-level genome assembly of a human fungal pathogen reveals clustering of transcriptionally co-regulated genes.</title>
        <authorList>
            <person name="Voorhies M."/>
            <person name="Cohen S."/>
            <person name="Shea T.P."/>
            <person name="Petrus S."/>
            <person name="Munoz J.F."/>
            <person name="Poplawski S."/>
            <person name="Goldman W.E."/>
            <person name="Michael T."/>
            <person name="Cuomo C.A."/>
            <person name="Sil A."/>
            <person name="Beyhan S."/>
        </authorList>
    </citation>
    <scope>NUCLEOTIDE SEQUENCE</scope>
    <source>
        <strain evidence="2">WU24</strain>
    </source>
</reference>
<evidence type="ECO:0000313" key="2">
    <source>
        <dbReference type="EMBL" id="QSS64138.1"/>
    </source>
</evidence>
<accession>A0A8A1MC34</accession>
<feature type="compositionally biased region" description="Low complexity" evidence="1">
    <location>
        <begin position="70"/>
        <end position="82"/>
    </location>
</feature>
<sequence length="82" mass="8539">MVFPGSFPEPTIPEENPSTSIAETPKDGVTVLPKVEEDEPHSPQHPPSTAETVKGVPAPPLKTAVEHQGSPESPSTTSTSNA</sequence>
<name>A0A8A1MC34_AJECA</name>
<feature type="region of interest" description="Disordered" evidence="1">
    <location>
        <begin position="1"/>
        <end position="82"/>
    </location>
</feature>
<evidence type="ECO:0000256" key="1">
    <source>
        <dbReference type="SAM" id="MobiDB-lite"/>
    </source>
</evidence>
<gene>
    <name evidence="2" type="ORF">I7I51_01202</name>
</gene>
<protein>
    <submittedName>
        <fullName evidence="2">Uncharacterized protein</fullName>
    </submittedName>
</protein>